<dbReference type="Proteomes" id="UP001217044">
    <property type="component" value="Chromosome"/>
</dbReference>
<evidence type="ECO:0000313" key="3">
    <source>
        <dbReference type="Proteomes" id="UP001217044"/>
    </source>
</evidence>
<reference evidence="2 3" key="1">
    <citation type="submission" date="2022-12" db="EMBL/GenBank/DDBJ databases">
        <title>Genome Sequence of Deinococcus aquaticus Type Strain PB314.</title>
        <authorList>
            <person name="Albert C."/>
            <person name="Hill J."/>
            <person name="Boren L."/>
            <person name="Scholz-Ng S."/>
            <person name="Fatema N."/>
            <person name="Grosso R."/>
            <person name="Soboslay E."/>
            <person name="Tuohy J."/>
        </authorList>
    </citation>
    <scope>NUCLEOTIDE SEQUENCE [LARGE SCALE GENOMIC DNA]</scope>
    <source>
        <strain evidence="2 3">PB-314</strain>
    </source>
</reference>
<keyword evidence="3" id="KW-1185">Reference proteome</keyword>
<name>A0ABY7UY92_9DEIO</name>
<keyword evidence="1" id="KW-0732">Signal</keyword>
<dbReference type="EMBL" id="CP115165">
    <property type="protein sequence ID" value="WDA57884.1"/>
    <property type="molecule type" value="Genomic_DNA"/>
</dbReference>
<organism evidence="2 3">
    <name type="scientific">Deinococcus aquaticus</name>
    <dbReference type="NCBI Taxonomy" id="328692"/>
    <lineage>
        <taxon>Bacteria</taxon>
        <taxon>Thermotogati</taxon>
        <taxon>Deinococcota</taxon>
        <taxon>Deinococci</taxon>
        <taxon>Deinococcales</taxon>
        <taxon>Deinococcaceae</taxon>
        <taxon>Deinococcus</taxon>
    </lineage>
</organism>
<feature type="chain" id="PRO_5047076968" description="Thiol:disulfide interchange protein DsbD N-terminal domain-containing protein" evidence="1">
    <location>
        <begin position="18"/>
        <end position="127"/>
    </location>
</feature>
<gene>
    <name evidence="2" type="ORF">M8445_11050</name>
</gene>
<evidence type="ECO:0000313" key="2">
    <source>
        <dbReference type="EMBL" id="WDA57884.1"/>
    </source>
</evidence>
<dbReference type="RefSeq" id="WP_273987809.1">
    <property type="nucleotide sequence ID" value="NZ_BAABQT010000023.1"/>
</dbReference>
<sequence>MIPALLLAAALNTALSAAPALMVSVRPPPGVGFNARSPSLITVQAGTYRQQFPLTGVPDPTYPDAFRAVRPLSVRLPAHVRGSVTLHARLFLCDRVNGLCSVHEQTRRVTLKAGLTVPVAVQVTGER</sequence>
<feature type="signal peptide" evidence="1">
    <location>
        <begin position="1"/>
        <end position="17"/>
    </location>
</feature>
<evidence type="ECO:0008006" key="4">
    <source>
        <dbReference type="Google" id="ProtNLM"/>
    </source>
</evidence>
<protein>
    <recommendedName>
        <fullName evidence="4">Thiol:disulfide interchange protein DsbD N-terminal domain-containing protein</fullName>
    </recommendedName>
</protein>
<evidence type="ECO:0000256" key="1">
    <source>
        <dbReference type="SAM" id="SignalP"/>
    </source>
</evidence>
<accession>A0ABY7UY92</accession>
<proteinExistence type="predicted"/>